<comment type="caution">
    <text evidence="7">The sequence shown here is derived from an EMBL/GenBank/DDBJ whole genome shotgun (WGS) entry which is preliminary data.</text>
</comment>
<organism evidence="7 8">
    <name type="scientific">Coemansia asiatica</name>
    <dbReference type="NCBI Taxonomy" id="1052880"/>
    <lineage>
        <taxon>Eukaryota</taxon>
        <taxon>Fungi</taxon>
        <taxon>Fungi incertae sedis</taxon>
        <taxon>Zoopagomycota</taxon>
        <taxon>Kickxellomycotina</taxon>
        <taxon>Kickxellomycetes</taxon>
        <taxon>Kickxellales</taxon>
        <taxon>Kickxellaceae</taxon>
        <taxon>Coemansia</taxon>
    </lineage>
</organism>
<dbReference type="PANTHER" id="PTHR11200">
    <property type="entry name" value="INOSITOL 5-PHOSPHATASE"/>
    <property type="match status" value="1"/>
</dbReference>
<sequence>MDTKRFFVYVRSHPRAVALVPTQALSDPEGTFVAISALRADNSNGNGADSNGDIQITIDIERVEKSLRYYSPLDIDAVYGCAGVLDYQGDTYVFIITQAQFLCNIADLDINAESKPIFRVTQVMSLSLTDNIYDSQAYRRMPGAMYDDIGPVDMDVYGISNPCTQMCAFLANGAFYFSPHFDITRSLQSQKMRTISADDPDIYDPDPKFQWNNSLLLVFNDYRMHMCNTSERQLFDNAGYAVSLIQGAVEPYFAGRYSNGIESHPDKAVMAVFLISRSSSMRSGMRFLTRGVDDEGGVANEVETEIIVVTKAITFSHVQIRGSIPVFWTQEGFQIGSHRVHITRSVKATLPATKRHFSDLLSRYKRVCAVNLLKQHNNAQYDYTGSASTNSSMVAAAANGAGYSEADLGRFYKSMIDAMGLPRSLVAYEAFDYNGEIRGGHFDRVNALVRQLNPLLSSFQYFMVSNESGTVLSVQRGIQRTNCIDCLDRTNVVQSVISRAVIGEFMRQSHIVSNETMSAALDGLGRLWASNGNSISRLYTGTGALKSDVTTSGKSGWAGFFSDASKSLSRLMQNNFQDKGKQSTIDLLLGSGDSGLVCRPVRLYDPYESVVATQLERELLKISRRDMIHVMLCTYNMHGKPYSGEPLESWLAMPQDMRPDFVAIGFQEIVNLDVQSVIAADNSNRRVWEQALSAEINKQYRKAFAERADGEYALVSSEQLVGVALLLFAHESLLPRLHNVQMVKYKTGLAGMAGNKGCVAAHMMLDDTSICIVVAHLAAGQSNVAERNSDFHTIRTGTRFRRGMHIDDHDYAFWLGDLNYRIDLPSDQARKLVSAKQVQSLMMYDQLSLQMASGKVFRGYSEAEIHFAPTYKFDTGTDIYDTSEKMRVPSWTDRIMYRGKDVHVLSYYRDEIRLSDHKPVLAIMKFEVLSIDKALKRQITRNLYAQRHNDQAVLTKSKASNGSKIENLIDWAESPSRERPDIDLTRESDTVTPANPHIAVKGSNIPDYLPPSSDTQAWWDIGGPVEQLVDNVKSTKPVYINPFASRISAIESYAVSPVNSIRSRSGSQSRSQSQIWIEDIKEPQKQLQSQPQLIDVSEDPFADDGSGISWEPIQPH</sequence>
<evidence type="ECO:0000256" key="2">
    <source>
        <dbReference type="ARBA" id="ARBA00009678"/>
    </source>
</evidence>
<dbReference type="PANTHER" id="PTHR11200:SF257">
    <property type="entry name" value="PHOSPHOINOSITIDE 5-PHOSPHATASE"/>
    <property type="match status" value="1"/>
</dbReference>
<dbReference type="AlphaFoldDB" id="A0A9W8CN68"/>
<evidence type="ECO:0000256" key="5">
    <source>
        <dbReference type="SAM" id="MobiDB-lite"/>
    </source>
</evidence>
<dbReference type="EC" id="3.1.3.36" evidence="3"/>
<proteinExistence type="inferred from homology"/>
<evidence type="ECO:0000256" key="3">
    <source>
        <dbReference type="ARBA" id="ARBA00013044"/>
    </source>
</evidence>
<dbReference type="GO" id="GO:0004439">
    <property type="term" value="F:phosphatidylinositol-4,5-bisphosphate 5-phosphatase activity"/>
    <property type="evidence" value="ECO:0007669"/>
    <property type="project" value="UniProtKB-EC"/>
</dbReference>
<gene>
    <name evidence="7" type="primary">syj1</name>
    <name evidence="7" type="ORF">LPJ64_000251</name>
</gene>
<keyword evidence="4 7" id="KW-0378">Hydrolase</keyword>
<evidence type="ECO:0000259" key="6">
    <source>
        <dbReference type="PROSITE" id="PS50275"/>
    </source>
</evidence>
<dbReference type="InterPro" id="IPR002013">
    <property type="entry name" value="SAC_dom"/>
</dbReference>
<protein>
    <recommendedName>
        <fullName evidence="3">phosphoinositide 5-phosphatase</fullName>
        <ecNumber evidence="3">3.1.3.36</ecNumber>
    </recommendedName>
</protein>
<comment type="similarity">
    <text evidence="1">Belongs to the synaptojanin family.</text>
</comment>
<dbReference type="Pfam" id="PF02383">
    <property type="entry name" value="Syja_N"/>
    <property type="match status" value="1"/>
</dbReference>
<dbReference type="GO" id="GO:0046856">
    <property type="term" value="P:phosphatidylinositol dephosphorylation"/>
    <property type="evidence" value="ECO:0007669"/>
    <property type="project" value="InterPro"/>
</dbReference>
<reference evidence="7" key="1">
    <citation type="submission" date="2022-07" db="EMBL/GenBank/DDBJ databases">
        <title>Phylogenomic reconstructions and comparative analyses of Kickxellomycotina fungi.</title>
        <authorList>
            <person name="Reynolds N.K."/>
            <person name="Stajich J.E."/>
            <person name="Barry K."/>
            <person name="Grigoriev I.V."/>
            <person name="Crous P."/>
            <person name="Smith M.E."/>
        </authorList>
    </citation>
    <scope>NUCLEOTIDE SEQUENCE</scope>
    <source>
        <strain evidence="7">NBRC 105413</strain>
    </source>
</reference>
<evidence type="ECO:0000256" key="4">
    <source>
        <dbReference type="ARBA" id="ARBA00022801"/>
    </source>
</evidence>
<dbReference type="Gene3D" id="3.60.10.10">
    <property type="entry name" value="Endonuclease/exonuclease/phosphatase"/>
    <property type="match status" value="1"/>
</dbReference>
<evidence type="ECO:0000313" key="7">
    <source>
        <dbReference type="EMBL" id="KAJ1648423.1"/>
    </source>
</evidence>
<dbReference type="InterPro" id="IPR036691">
    <property type="entry name" value="Endo/exonu/phosph_ase_sf"/>
</dbReference>
<evidence type="ECO:0000313" key="8">
    <source>
        <dbReference type="Proteomes" id="UP001145021"/>
    </source>
</evidence>
<keyword evidence="8" id="KW-1185">Reference proteome</keyword>
<dbReference type="SUPFAM" id="SSF56219">
    <property type="entry name" value="DNase I-like"/>
    <property type="match status" value="1"/>
</dbReference>
<feature type="region of interest" description="Disordered" evidence="5">
    <location>
        <begin position="1084"/>
        <end position="1116"/>
    </location>
</feature>
<dbReference type="InterPro" id="IPR000300">
    <property type="entry name" value="IPPc"/>
</dbReference>
<evidence type="ECO:0000256" key="1">
    <source>
        <dbReference type="ARBA" id="ARBA00008943"/>
    </source>
</evidence>
<dbReference type="Pfam" id="PF22669">
    <property type="entry name" value="Exo_endo_phos2"/>
    <property type="match status" value="1"/>
</dbReference>
<feature type="domain" description="SAC" evidence="6">
    <location>
        <begin position="166"/>
        <end position="541"/>
    </location>
</feature>
<comment type="similarity">
    <text evidence="2">In the central section; belongs to the inositol 1,4,5-trisphosphate 5-phosphatase family.</text>
</comment>
<dbReference type="PROSITE" id="PS50275">
    <property type="entry name" value="SAC"/>
    <property type="match status" value="1"/>
</dbReference>
<name>A0A9W8CN68_9FUNG</name>
<accession>A0A9W8CN68</accession>
<dbReference type="SMART" id="SM00128">
    <property type="entry name" value="IPPc"/>
    <property type="match status" value="1"/>
</dbReference>
<dbReference type="EMBL" id="JANBOH010000005">
    <property type="protein sequence ID" value="KAJ1648423.1"/>
    <property type="molecule type" value="Genomic_DNA"/>
</dbReference>
<dbReference type="InterPro" id="IPR046985">
    <property type="entry name" value="IP5"/>
</dbReference>
<dbReference type="Proteomes" id="UP001145021">
    <property type="component" value="Unassembled WGS sequence"/>
</dbReference>